<organism evidence="2 3">
    <name type="scientific">Halomonas sulfidivorans</name>
    <dbReference type="NCBI Taxonomy" id="2733488"/>
    <lineage>
        <taxon>Bacteria</taxon>
        <taxon>Pseudomonadati</taxon>
        <taxon>Pseudomonadota</taxon>
        <taxon>Gammaproteobacteria</taxon>
        <taxon>Oceanospirillales</taxon>
        <taxon>Halomonadaceae</taxon>
        <taxon>Halomonas</taxon>
    </lineage>
</organism>
<dbReference type="RefSeq" id="WP_209476814.1">
    <property type="nucleotide sequence ID" value="NZ_CP053383.1"/>
</dbReference>
<dbReference type="EMBL" id="CP053383">
    <property type="protein sequence ID" value="QTP58182.1"/>
    <property type="molecule type" value="Genomic_DNA"/>
</dbReference>
<sequence length="84" mass="9073">MRKRHTAILTAAIIVASGFGAGSLLAQEENQQAPMEGKGMQGDMMQEGGMHDMMGMMSEMNTMMKNCNAMMESMQQGHEGDSNA</sequence>
<evidence type="ECO:0000256" key="1">
    <source>
        <dbReference type="SAM" id="SignalP"/>
    </source>
</evidence>
<keyword evidence="3" id="KW-1185">Reference proteome</keyword>
<feature type="chain" id="PRO_5047113264" description="Pentapeptide MXKDX repeat protein" evidence="1">
    <location>
        <begin position="27"/>
        <end position="84"/>
    </location>
</feature>
<name>A0ABX7WF82_9GAMM</name>
<evidence type="ECO:0008006" key="4">
    <source>
        <dbReference type="Google" id="ProtNLM"/>
    </source>
</evidence>
<feature type="signal peptide" evidence="1">
    <location>
        <begin position="1"/>
        <end position="26"/>
    </location>
</feature>
<evidence type="ECO:0000313" key="2">
    <source>
        <dbReference type="EMBL" id="QTP58182.1"/>
    </source>
</evidence>
<keyword evidence="1" id="KW-0732">Signal</keyword>
<reference evidence="2 3" key="1">
    <citation type="journal article" date="2021" name="Front. Microbiol.">
        <title>Aerobic Denitrification and Heterotrophic Sulfur Oxidation in the Genus Halomonas Revealed by Six Novel Species Characterizations and Genome-Based Analysis.</title>
        <authorList>
            <person name="Wang L."/>
            <person name="Shao Z."/>
        </authorList>
    </citation>
    <scope>NUCLEOTIDE SEQUENCE [LARGE SCALE GENOMIC DNA]</scope>
    <source>
        <strain evidence="2 3">MCCC 1A13718</strain>
    </source>
</reference>
<accession>A0ABX7WF82</accession>
<evidence type="ECO:0000313" key="3">
    <source>
        <dbReference type="Proteomes" id="UP000671845"/>
    </source>
</evidence>
<protein>
    <recommendedName>
        <fullName evidence="4">Pentapeptide MXKDX repeat protein</fullName>
    </recommendedName>
</protein>
<proteinExistence type="predicted"/>
<gene>
    <name evidence="2" type="ORF">HNO53_05320</name>
</gene>
<dbReference type="Proteomes" id="UP000671845">
    <property type="component" value="Chromosome"/>
</dbReference>